<reference evidence="2 3" key="1">
    <citation type="submission" date="2015-02" db="EMBL/GenBank/DDBJ databases">
        <authorList>
            <person name="Gomez-Escribano P.J."/>
        </authorList>
    </citation>
    <scope>NUCLEOTIDE SEQUENCE [LARGE SCALE GENOMIC DNA]</scope>
    <source>
        <strain evidence="3">C34 (DSM 42122 / NRRL B-24963)</strain>
    </source>
</reference>
<dbReference type="AlphaFoldDB" id="A0A0F7VYI3"/>
<dbReference type="Proteomes" id="UP000035016">
    <property type="component" value="Chromosome Chromosome"/>
</dbReference>
<protein>
    <submittedName>
        <fullName evidence="2">Uncharacterized protein</fullName>
    </submittedName>
</protein>
<evidence type="ECO:0000313" key="2">
    <source>
        <dbReference type="EMBL" id="CQR61876.1"/>
    </source>
</evidence>
<evidence type="ECO:0000313" key="3">
    <source>
        <dbReference type="Proteomes" id="UP000035016"/>
    </source>
</evidence>
<dbReference type="EMBL" id="LN831790">
    <property type="protein sequence ID" value="CQR61876.1"/>
    <property type="molecule type" value="Genomic_DNA"/>
</dbReference>
<feature type="region of interest" description="Disordered" evidence="1">
    <location>
        <begin position="11"/>
        <end position="30"/>
    </location>
</feature>
<accession>A0A0F7VYI3</accession>
<gene>
    <name evidence="2" type="primary">sle_24150</name>
</gene>
<organism evidence="2 3">
    <name type="scientific">Streptomyces leeuwenhoekii</name>
    <dbReference type="NCBI Taxonomy" id="1437453"/>
    <lineage>
        <taxon>Bacteria</taxon>
        <taxon>Bacillati</taxon>
        <taxon>Actinomycetota</taxon>
        <taxon>Actinomycetes</taxon>
        <taxon>Kitasatosporales</taxon>
        <taxon>Streptomycetaceae</taxon>
        <taxon>Streptomyces</taxon>
    </lineage>
</organism>
<dbReference type="KEGG" id="sle:sle_24150"/>
<sequence length="30" mass="3270">MPSKHQIELLVARGRHSGVPDDKAPRETSG</sequence>
<proteinExistence type="predicted"/>
<feature type="compositionally biased region" description="Basic and acidic residues" evidence="1">
    <location>
        <begin position="18"/>
        <end position="30"/>
    </location>
</feature>
<evidence type="ECO:0000256" key="1">
    <source>
        <dbReference type="SAM" id="MobiDB-lite"/>
    </source>
</evidence>
<name>A0A0F7VYI3_STRLW</name>